<evidence type="ECO:0000256" key="12">
    <source>
        <dbReference type="ARBA" id="ARBA00047984"/>
    </source>
</evidence>
<evidence type="ECO:0000313" key="18">
    <source>
        <dbReference type="Proteomes" id="UP000887566"/>
    </source>
</evidence>
<keyword evidence="3" id="KW-0690">Ribosome biogenesis</keyword>
<comment type="subcellular location">
    <subcellularLocation>
        <location evidence="1">Nucleus</location>
        <location evidence="1">Nucleolus</location>
    </subcellularLocation>
</comment>
<dbReference type="PROSITE" id="PS51195">
    <property type="entry name" value="Q_MOTIF"/>
    <property type="match status" value="1"/>
</dbReference>
<evidence type="ECO:0000256" key="4">
    <source>
        <dbReference type="ARBA" id="ARBA00022552"/>
    </source>
</evidence>
<evidence type="ECO:0000256" key="2">
    <source>
        <dbReference type="ARBA" id="ARBA00012552"/>
    </source>
</evidence>
<dbReference type="AlphaFoldDB" id="A0A914VEJ0"/>
<dbReference type="PROSITE" id="PS51194">
    <property type="entry name" value="HELICASE_CTER"/>
    <property type="match status" value="1"/>
</dbReference>
<keyword evidence="5" id="KW-0547">Nucleotide-binding</keyword>
<dbReference type="InterPro" id="IPR001650">
    <property type="entry name" value="Helicase_C-like"/>
</dbReference>
<dbReference type="GO" id="GO:0005524">
    <property type="term" value="F:ATP binding"/>
    <property type="evidence" value="ECO:0007669"/>
    <property type="project" value="UniProtKB-KW"/>
</dbReference>
<dbReference type="InterPro" id="IPR014014">
    <property type="entry name" value="RNA_helicase_DEAD_Q_motif"/>
</dbReference>
<dbReference type="GO" id="GO:0003723">
    <property type="term" value="F:RNA binding"/>
    <property type="evidence" value="ECO:0007669"/>
    <property type="project" value="UniProtKB-KW"/>
</dbReference>
<keyword evidence="9" id="KW-0694">RNA-binding</keyword>
<feature type="domain" description="DEAD-box RNA helicase Q" evidence="17">
    <location>
        <begin position="41"/>
        <end position="69"/>
    </location>
</feature>
<dbReference type="PROSITE" id="PS51192">
    <property type="entry name" value="HELICASE_ATP_BIND_1"/>
    <property type="match status" value="1"/>
</dbReference>
<feature type="region of interest" description="Disordered" evidence="14">
    <location>
        <begin position="353"/>
        <end position="378"/>
    </location>
</feature>
<dbReference type="CDD" id="cd17961">
    <property type="entry name" value="DEADc_DDX56"/>
    <property type="match status" value="1"/>
</dbReference>
<dbReference type="GO" id="GO:0016787">
    <property type="term" value="F:hydrolase activity"/>
    <property type="evidence" value="ECO:0007669"/>
    <property type="project" value="UniProtKB-KW"/>
</dbReference>
<evidence type="ECO:0000313" key="19">
    <source>
        <dbReference type="WBParaSite" id="PSAMB.scaffold1858size27197.g15208.t1"/>
    </source>
</evidence>
<feature type="domain" description="Helicase C-terminal" evidence="16">
    <location>
        <begin position="258"/>
        <end position="458"/>
    </location>
</feature>
<evidence type="ECO:0000256" key="11">
    <source>
        <dbReference type="ARBA" id="ARBA00038041"/>
    </source>
</evidence>
<protein>
    <recommendedName>
        <fullName evidence="2">RNA helicase</fullName>
        <ecNumber evidence="2">3.6.4.13</ecNumber>
    </recommendedName>
</protein>
<dbReference type="WBParaSite" id="PSAMB.scaffold1858size27197.g15208.t1">
    <property type="protein sequence ID" value="PSAMB.scaffold1858size27197.g15208.t1"/>
    <property type="gene ID" value="PSAMB.scaffold1858size27197.g15208"/>
</dbReference>
<feature type="short sequence motif" description="Q motif" evidence="13">
    <location>
        <begin position="41"/>
        <end position="69"/>
    </location>
</feature>
<comment type="catalytic activity">
    <reaction evidence="12">
        <text>ATP + H2O = ADP + phosphate + H(+)</text>
        <dbReference type="Rhea" id="RHEA:13065"/>
        <dbReference type="ChEBI" id="CHEBI:15377"/>
        <dbReference type="ChEBI" id="CHEBI:15378"/>
        <dbReference type="ChEBI" id="CHEBI:30616"/>
        <dbReference type="ChEBI" id="CHEBI:43474"/>
        <dbReference type="ChEBI" id="CHEBI:456216"/>
        <dbReference type="EC" id="3.6.4.13"/>
    </reaction>
</comment>
<dbReference type="SMART" id="SM00487">
    <property type="entry name" value="DEXDc"/>
    <property type="match status" value="1"/>
</dbReference>
<keyword evidence="4" id="KW-0698">rRNA processing</keyword>
<proteinExistence type="inferred from homology"/>
<evidence type="ECO:0000256" key="7">
    <source>
        <dbReference type="ARBA" id="ARBA00022806"/>
    </source>
</evidence>
<dbReference type="EC" id="3.6.4.13" evidence="2"/>
<dbReference type="PANTHER" id="PTHR47959:SF21">
    <property type="entry name" value="DEAD-BOX HELICASE 56"/>
    <property type="match status" value="1"/>
</dbReference>
<evidence type="ECO:0000256" key="5">
    <source>
        <dbReference type="ARBA" id="ARBA00022741"/>
    </source>
</evidence>
<evidence type="ECO:0000256" key="13">
    <source>
        <dbReference type="PROSITE-ProRule" id="PRU00552"/>
    </source>
</evidence>
<feature type="region of interest" description="Disordered" evidence="14">
    <location>
        <begin position="555"/>
        <end position="580"/>
    </location>
</feature>
<dbReference type="InterPro" id="IPR014001">
    <property type="entry name" value="Helicase_ATP-bd"/>
</dbReference>
<name>A0A914VEJ0_9BILA</name>
<dbReference type="SMART" id="SM00490">
    <property type="entry name" value="HELICc"/>
    <property type="match status" value="1"/>
</dbReference>
<dbReference type="CDD" id="cd18787">
    <property type="entry name" value="SF2_C_DEAD"/>
    <property type="match status" value="1"/>
</dbReference>
<evidence type="ECO:0000256" key="8">
    <source>
        <dbReference type="ARBA" id="ARBA00022840"/>
    </source>
</evidence>
<evidence type="ECO:0000256" key="3">
    <source>
        <dbReference type="ARBA" id="ARBA00022517"/>
    </source>
</evidence>
<accession>A0A914VEJ0</accession>
<keyword evidence="10" id="KW-0539">Nucleus</keyword>
<comment type="similarity">
    <text evidence="11">Belongs to the DEAD box helicase family. DDX56/DBP9 subfamily.</text>
</comment>
<evidence type="ECO:0000256" key="1">
    <source>
        <dbReference type="ARBA" id="ARBA00004604"/>
    </source>
</evidence>
<keyword evidence="7" id="KW-0347">Helicase</keyword>
<dbReference type="PANTHER" id="PTHR47959">
    <property type="entry name" value="ATP-DEPENDENT RNA HELICASE RHLE-RELATED"/>
    <property type="match status" value="1"/>
</dbReference>
<dbReference type="GO" id="GO:0005730">
    <property type="term" value="C:nucleolus"/>
    <property type="evidence" value="ECO:0007669"/>
    <property type="project" value="UniProtKB-SubCell"/>
</dbReference>
<dbReference type="GO" id="GO:0003724">
    <property type="term" value="F:RNA helicase activity"/>
    <property type="evidence" value="ECO:0007669"/>
    <property type="project" value="UniProtKB-EC"/>
</dbReference>
<dbReference type="SUPFAM" id="SSF52540">
    <property type="entry name" value="P-loop containing nucleoside triphosphate hydrolases"/>
    <property type="match status" value="2"/>
</dbReference>
<reference evidence="19" key="1">
    <citation type="submission" date="2022-11" db="UniProtKB">
        <authorList>
            <consortium name="WormBaseParasite"/>
        </authorList>
    </citation>
    <scope>IDENTIFICATION</scope>
</reference>
<dbReference type="GO" id="GO:0006364">
    <property type="term" value="P:rRNA processing"/>
    <property type="evidence" value="ECO:0007669"/>
    <property type="project" value="UniProtKB-KW"/>
</dbReference>
<evidence type="ECO:0000259" key="16">
    <source>
        <dbReference type="PROSITE" id="PS51194"/>
    </source>
</evidence>
<dbReference type="Pfam" id="PF00271">
    <property type="entry name" value="Helicase_C"/>
    <property type="match status" value="2"/>
</dbReference>
<dbReference type="Pfam" id="PF00270">
    <property type="entry name" value="DEAD"/>
    <property type="match status" value="1"/>
</dbReference>
<dbReference type="InterPro" id="IPR027417">
    <property type="entry name" value="P-loop_NTPase"/>
</dbReference>
<feature type="domain" description="Helicase ATP-binding" evidence="15">
    <location>
        <begin position="72"/>
        <end position="246"/>
    </location>
</feature>
<evidence type="ECO:0000259" key="15">
    <source>
        <dbReference type="PROSITE" id="PS51192"/>
    </source>
</evidence>
<organism evidence="18 19">
    <name type="scientific">Plectus sambesii</name>
    <dbReference type="NCBI Taxonomy" id="2011161"/>
    <lineage>
        <taxon>Eukaryota</taxon>
        <taxon>Metazoa</taxon>
        <taxon>Ecdysozoa</taxon>
        <taxon>Nematoda</taxon>
        <taxon>Chromadorea</taxon>
        <taxon>Plectida</taxon>
        <taxon>Plectina</taxon>
        <taxon>Plectoidea</taxon>
        <taxon>Plectidae</taxon>
        <taxon>Plectus</taxon>
    </lineage>
</organism>
<dbReference type="GO" id="GO:0005829">
    <property type="term" value="C:cytosol"/>
    <property type="evidence" value="ECO:0007669"/>
    <property type="project" value="TreeGrafter"/>
</dbReference>
<evidence type="ECO:0000256" key="10">
    <source>
        <dbReference type="ARBA" id="ARBA00023242"/>
    </source>
</evidence>
<keyword evidence="18" id="KW-1185">Reference proteome</keyword>
<evidence type="ECO:0000256" key="14">
    <source>
        <dbReference type="SAM" id="MobiDB-lite"/>
    </source>
</evidence>
<dbReference type="Gene3D" id="3.40.50.300">
    <property type="entry name" value="P-loop containing nucleotide triphosphate hydrolases"/>
    <property type="match status" value="2"/>
</dbReference>
<sequence>MGLKRKLKESKPKKGKKDVAEAIGSVLKKEEDESVTAEASMTFSSFGLDDRLLKAIADVGWERPTLIQEQLIPLALEGKDIVARARTGSGKTAAFAVPIIQKILERKATSNVQCVRALIMTPTKELSTQVTSHMTSLCSACSMEVRVLDFSAVKDVKTQKALLADLPDVVVGTPSKLLPHMDALGKQVEFLVMDEADLLFSFGYEQDIRQIIASLPSTYQAVLTSATMTDDVKALKKLALHNAVTLKLEEAQLPGAAQLAQYHIRCEEEDKFVLIYALFKLRLIKGKTIVFVANTDRCYRLRLYLEQFGIPTCVLNSEMPVNSRCHIVHQFNEGRYDYMVASDVADMGGHELEEATDAADGAGKSKKKKRRKEDKESGVSRGIDFHRVANVVNFDFPSTVDAYIHRVGRTARGWNKGTALSFATPKEGHLLDEVTRVLSEQMGGDIMKQYEFRMEELDGFRYRARDVMKAVTTSAVREARLAEIKAEVLRSKKLEGYFAQNPREQAALLHDKSLHSVNVHSVAIKDVPDYIVPPTLRGLNYGAPLVAKKKKNRNFSKTHVTPTQKRYQKKKGDPLQSFAF</sequence>
<evidence type="ECO:0000259" key="17">
    <source>
        <dbReference type="PROSITE" id="PS51195"/>
    </source>
</evidence>
<evidence type="ECO:0000256" key="9">
    <source>
        <dbReference type="ARBA" id="ARBA00022884"/>
    </source>
</evidence>
<dbReference type="InterPro" id="IPR011545">
    <property type="entry name" value="DEAD/DEAH_box_helicase_dom"/>
</dbReference>
<evidence type="ECO:0000256" key="6">
    <source>
        <dbReference type="ARBA" id="ARBA00022801"/>
    </source>
</evidence>
<dbReference type="InterPro" id="IPR050079">
    <property type="entry name" value="DEAD_box_RNA_helicase"/>
</dbReference>
<dbReference type="FunFam" id="3.40.50.300:FF:001046">
    <property type="entry name" value="Probable ATP-dependent RNA helicase ddx56"/>
    <property type="match status" value="1"/>
</dbReference>
<keyword evidence="8" id="KW-0067">ATP-binding</keyword>
<dbReference type="Proteomes" id="UP000887566">
    <property type="component" value="Unplaced"/>
</dbReference>
<keyword evidence="6" id="KW-0378">Hydrolase</keyword>